<keyword evidence="1" id="KW-0812">Transmembrane</keyword>
<evidence type="ECO:0000313" key="3">
    <source>
        <dbReference type="Proteomes" id="UP001225598"/>
    </source>
</evidence>
<sequence length="66" mass="6878">MNFFENKTILGVVIGLVFAFAIIIGGWSGPIWVLLFGGIGGVVGAQLDGRIDLAEKISTLSGKGRS</sequence>
<protein>
    <recommendedName>
        <fullName evidence="4">DUF2273 domain-containing protein</fullName>
    </recommendedName>
</protein>
<dbReference type="RefSeq" id="WP_284825400.1">
    <property type="nucleotide sequence ID" value="NZ_CP126969.1"/>
</dbReference>
<keyword evidence="1" id="KW-0472">Membrane</keyword>
<keyword evidence="3" id="KW-1185">Reference proteome</keyword>
<accession>A0ABY8VG50</accession>
<evidence type="ECO:0008006" key="4">
    <source>
        <dbReference type="Google" id="ProtNLM"/>
    </source>
</evidence>
<dbReference type="EMBL" id="CP126969">
    <property type="protein sequence ID" value="WIM68077.1"/>
    <property type="molecule type" value="Genomic_DNA"/>
</dbReference>
<dbReference type="Proteomes" id="UP001225598">
    <property type="component" value="Chromosome"/>
</dbReference>
<evidence type="ECO:0000313" key="2">
    <source>
        <dbReference type="EMBL" id="WIM68077.1"/>
    </source>
</evidence>
<evidence type="ECO:0000256" key="1">
    <source>
        <dbReference type="SAM" id="Phobius"/>
    </source>
</evidence>
<organism evidence="2 3">
    <name type="scientific">Corynebacterium breve</name>
    <dbReference type="NCBI Taxonomy" id="3049799"/>
    <lineage>
        <taxon>Bacteria</taxon>
        <taxon>Bacillati</taxon>
        <taxon>Actinomycetota</taxon>
        <taxon>Actinomycetes</taxon>
        <taxon>Mycobacteriales</taxon>
        <taxon>Corynebacteriaceae</taxon>
        <taxon>Corynebacterium</taxon>
    </lineage>
</organism>
<gene>
    <name evidence="2" type="ORF">QP027_01380</name>
</gene>
<feature type="transmembrane region" description="Helical" evidence="1">
    <location>
        <begin position="7"/>
        <end position="25"/>
    </location>
</feature>
<proteinExistence type="predicted"/>
<name>A0ABY8VG50_9CORY</name>
<reference evidence="2 3" key="1">
    <citation type="submission" date="2023-05" db="EMBL/GenBank/DDBJ databases">
        <title>Corynebacterium suedekumii sp. nov. and Corynebacterium breve sp. nov. isolated from raw cow's milk.</title>
        <authorList>
            <person name="Baer M.K."/>
            <person name="Mehl L."/>
            <person name="Hellmuth R."/>
            <person name="Marke G."/>
            <person name="Lipski A."/>
        </authorList>
    </citation>
    <scope>NUCLEOTIDE SEQUENCE [LARGE SCALE GENOMIC DNA]</scope>
    <source>
        <strain evidence="2 3">R4</strain>
    </source>
</reference>
<keyword evidence="1" id="KW-1133">Transmembrane helix</keyword>